<keyword evidence="14" id="KW-1185">Reference proteome</keyword>
<name>A0A1M6QYW4_PSETH</name>
<dbReference type="SUPFAM" id="SSF90123">
    <property type="entry name" value="ABC transporter transmembrane region"/>
    <property type="match status" value="1"/>
</dbReference>
<dbReference type="GO" id="GO:0005886">
    <property type="term" value="C:plasma membrane"/>
    <property type="evidence" value="ECO:0007669"/>
    <property type="project" value="UniProtKB-SubCell"/>
</dbReference>
<feature type="domain" description="ABC transmembrane type-1" evidence="12">
    <location>
        <begin position="31"/>
        <end position="316"/>
    </location>
</feature>
<evidence type="ECO:0000256" key="5">
    <source>
        <dbReference type="ARBA" id="ARBA00022692"/>
    </source>
</evidence>
<dbReference type="PROSITE" id="PS50929">
    <property type="entry name" value="ABC_TM1F"/>
    <property type="match status" value="1"/>
</dbReference>
<evidence type="ECO:0000259" key="12">
    <source>
        <dbReference type="PROSITE" id="PS50929"/>
    </source>
</evidence>
<dbReference type="RefSeq" id="WP_073456034.1">
    <property type="nucleotide sequence ID" value="NZ_CALGVN010000029.1"/>
</dbReference>
<dbReference type="Pfam" id="PF00664">
    <property type="entry name" value="ABC_membrane"/>
    <property type="match status" value="1"/>
</dbReference>
<keyword evidence="8 10" id="KW-1133">Transmembrane helix</keyword>
<feature type="transmembrane region" description="Helical" evidence="10">
    <location>
        <begin position="171"/>
        <end position="189"/>
    </location>
</feature>
<feature type="transmembrane region" description="Helical" evidence="10">
    <location>
        <begin position="148"/>
        <end position="165"/>
    </location>
</feature>
<dbReference type="Gene3D" id="3.40.50.300">
    <property type="entry name" value="P-loop containing nucleotide triphosphate hydrolases"/>
    <property type="match status" value="1"/>
</dbReference>
<evidence type="ECO:0000256" key="2">
    <source>
        <dbReference type="ARBA" id="ARBA00022448"/>
    </source>
</evidence>
<accession>A0A1M6QYW4</accession>
<dbReference type="SUPFAM" id="SSF52540">
    <property type="entry name" value="P-loop containing nucleoside triphosphate hydrolases"/>
    <property type="match status" value="1"/>
</dbReference>
<dbReference type="OrthoDB" id="9806127at2"/>
<dbReference type="Gene3D" id="1.20.1560.10">
    <property type="entry name" value="ABC transporter type 1, transmembrane domain"/>
    <property type="match status" value="1"/>
</dbReference>
<dbReference type="Proteomes" id="UP000184363">
    <property type="component" value="Unassembled WGS sequence"/>
</dbReference>
<dbReference type="PANTHER" id="PTHR43394">
    <property type="entry name" value="ATP-DEPENDENT PERMEASE MDL1, MITOCHONDRIAL"/>
    <property type="match status" value="1"/>
</dbReference>
<evidence type="ECO:0000256" key="3">
    <source>
        <dbReference type="ARBA" id="ARBA00022475"/>
    </source>
</evidence>
<feature type="domain" description="ABC transporter" evidence="11">
    <location>
        <begin position="347"/>
        <end position="581"/>
    </location>
</feature>
<keyword evidence="5 10" id="KW-0812">Transmembrane</keyword>
<evidence type="ECO:0000256" key="1">
    <source>
        <dbReference type="ARBA" id="ARBA00004651"/>
    </source>
</evidence>
<dbReference type="PANTHER" id="PTHR43394:SF1">
    <property type="entry name" value="ATP-BINDING CASSETTE SUB-FAMILY B MEMBER 10, MITOCHONDRIAL"/>
    <property type="match status" value="1"/>
</dbReference>
<dbReference type="CDD" id="cd07346">
    <property type="entry name" value="ABC_6TM_exporters"/>
    <property type="match status" value="1"/>
</dbReference>
<dbReference type="InterPro" id="IPR003439">
    <property type="entry name" value="ABC_transporter-like_ATP-bd"/>
</dbReference>
<keyword evidence="6" id="KW-0547">Nucleotide-binding</keyword>
<feature type="transmembrane region" description="Helical" evidence="10">
    <location>
        <begin position="28"/>
        <end position="51"/>
    </location>
</feature>
<dbReference type="GO" id="GO:0015421">
    <property type="term" value="F:ABC-type oligopeptide transporter activity"/>
    <property type="evidence" value="ECO:0007669"/>
    <property type="project" value="TreeGrafter"/>
</dbReference>
<dbReference type="GO" id="GO:0016887">
    <property type="term" value="F:ATP hydrolysis activity"/>
    <property type="evidence" value="ECO:0007669"/>
    <property type="project" value="InterPro"/>
</dbReference>
<keyword evidence="3" id="KW-1003">Cell membrane</keyword>
<dbReference type="GO" id="GO:0005524">
    <property type="term" value="F:ATP binding"/>
    <property type="evidence" value="ECO:0007669"/>
    <property type="project" value="UniProtKB-KW"/>
</dbReference>
<dbReference type="FunFam" id="3.40.50.300:FF:001001">
    <property type="entry name" value="Multidrug ABC transporter ATP-binding protein"/>
    <property type="match status" value="1"/>
</dbReference>
<sequence length="588" mass="61224">MRERELLPVAPPARIRAVVAELVRPRKWVALAAFAALLGAIGANLVAAPLLGWIVDLVVEDRPASAITAPALLLAGIALVEGALAVVGIALMGRLGETLLAQLRRRFVESVLALPLRRIEAAGAGDLTSRVGTDVQVLGEAVREAVPAFVRAALMIALTGVGLAALDWRFLVAALCAVPVQALTARWYLRRSPQLYAAERIVGGAQQQQLLDTFGGLRTVRAFGLADEHTEQVRLRTEDVVRVAMQVVRLQTRFFARLNAAEFIGVAAVLTTGFLLVGDDLGSGVTVGAASAAALYFINLFNPINELLFLLDSLQSARASLARLIGVVDLPPEAEPQRPAEPADGRVLARGLGHAYRPGQDVLADVDLDVAPGSTVALVGASGAGKTTLAALVAGVHTPTRGEVRIGGATLAELGPAKTRETVALISQEVHVFAGSLADDLRLARPDATDEELRAALATAGALEWADALPDGLDTVVGAGGHSLTVVQAQQLALARLVLADRPVVILDEATADAGSAGARELESAARAVTEGRTAIVVAHRLSQAAAADTVVVLDGGRVVEQGPHEQLLASGGRYAQLWAAWSGVREG</sequence>
<evidence type="ECO:0000313" key="14">
    <source>
        <dbReference type="Proteomes" id="UP000184363"/>
    </source>
</evidence>
<dbReference type="InterPro" id="IPR036640">
    <property type="entry name" value="ABC1_TM_sf"/>
</dbReference>
<dbReference type="STRING" id="1848.SAMN05443637_10493"/>
<dbReference type="Pfam" id="PF00005">
    <property type="entry name" value="ABC_tran"/>
    <property type="match status" value="1"/>
</dbReference>
<keyword evidence="2" id="KW-0813">Transport</keyword>
<evidence type="ECO:0000256" key="6">
    <source>
        <dbReference type="ARBA" id="ARBA00022741"/>
    </source>
</evidence>
<feature type="transmembrane region" description="Helical" evidence="10">
    <location>
        <begin position="254"/>
        <end position="275"/>
    </location>
</feature>
<comment type="subcellular location">
    <subcellularLocation>
        <location evidence="1">Cell membrane</location>
        <topology evidence="1">Multi-pass membrane protein</topology>
    </subcellularLocation>
</comment>
<keyword evidence="7 13" id="KW-0067">ATP-binding</keyword>
<evidence type="ECO:0000256" key="9">
    <source>
        <dbReference type="ARBA" id="ARBA00023136"/>
    </source>
</evidence>
<evidence type="ECO:0000259" key="11">
    <source>
        <dbReference type="PROSITE" id="PS50893"/>
    </source>
</evidence>
<dbReference type="SMART" id="SM00382">
    <property type="entry name" value="AAA"/>
    <property type="match status" value="1"/>
</dbReference>
<protein>
    <submittedName>
        <fullName evidence="13">ATP-binding cassette, subfamily C</fullName>
    </submittedName>
</protein>
<gene>
    <name evidence="13" type="ORF">SAMN05443637_10493</name>
</gene>
<evidence type="ECO:0000256" key="10">
    <source>
        <dbReference type="SAM" id="Phobius"/>
    </source>
</evidence>
<dbReference type="InterPro" id="IPR039421">
    <property type="entry name" value="Type_1_exporter"/>
</dbReference>
<dbReference type="PROSITE" id="PS50893">
    <property type="entry name" value="ABC_TRANSPORTER_2"/>
    <property type="match status" value="1"/>
</dbReference>
<evidence type="ECO:0000313" key="13">
    <source>
        <dbReference type="EMBL" id="SHK25459.1"/>
    </source>
</evidence>
<dbReference type="InterPro" id="IPR027417">
    <property type="entry name" value="P-loop_NTPase"/>
</dbReference>
<feature type="transmembrane region" description="Helical" evidence="10">
    <location>
        <begin position="281"/>
        <end position="301"/>
    </location>
</feature>
<evidence type="ECO:0000256" key="4">
    <source>
        <dbReference type="ARBA" id="ARBA00022519"/>
    </source>
</evidence>
<dbReference type="EMBL" id="FRAP01000004">
    <property type="protein sequence ID" value="SHK25459.1"/>
    <property type="molecule type" value="Genomic_DNA"/>
</dbReference>
<feature type="transmembrane region" description="Helical" evidence="10">
    <location>
        <begin position="71"/>
        <end position="96"/>
    </location>
</feature>
<keyword evidence="4" id="KW-0997">Cell inner membrane</keyword>
<dbReference type="InterPro" id="IPR011527">
    <property type="entry name" value="ABC1_TM_dom"/>
</dbReference>
<dbReference type="AlphaFoldDB" id="A0A1M6QYW4"/>
<organism evidence="13 14">
    <name type="scientific">Pseudonocardia thermophila</name>
    <dbReference type="NCBI Taxonomy" id="1848"/>
    <lineage>
        <taxon>Bacteria</taxon>
        <taxon>Bacillati</taxon>
        <taxon>Actinomycetota</taxon>
        <taxon>Actinomycetes</taxon>
        <taxon>Pseudonocardiales</taxon>
        <taxon>Pseudonocardiaceae</taxon>
        <taxon>Pseudonocardia</taxon>
    </lineage>
</organism>
<evidence type="ECO:0000256" key="7">
    <source>
        <dbReference type="ARBA" id="ARBA00022840"/>
    </source>
</evidence>
<keyword evidence="9 10" id="KW-0472">Membrane</keyword>
<evidence type="ECO:0000256" key="8">
    <source>
        <dbReference type="ARBA" id="ARBA00022989"/>
    </source>
</evidence>
<reference evidence="13 14" key="1">
    <citation type="submission" date="2016-11" db="EMBL/GenBank/DDBJ databases">
        <authorList>
            <person name="Jaros S."/>
            <person name="Januszkiewicz K."/>
            <person name="Wedrychowicz H."/>
        </authorList>
    </citation>
    <scope>NUCLEOTIDE SEQUENCE [LARGE SCALE GENOMIC DNA]</scope>
    <source>
        <strain evidence="13 14">DSM 43832</strain>
    </source>
</reference>
<dbReference type="InterPro" id="IPR003593">
    <property type="entry name" value="AAA+_ATPase"/>
</dbReference>
<proteinExistence type="predicted"/>